<dbReference type="Proteomes" id="UP001314181">
    <property type="component" value="Unassembled WGS sequence"/>
</dbReference>
<keyword evidence="1" id="KW-1133">Transmembrane helix</keyword>
<dbReference type="RefSeq" id="WP_338363245.1">
    <property type="nucleotide sequence ID" value="NZ_CAWVOK010000002.1"/>
</dbReference>
<protein>
    <submittedName>
        <fullName evidence="2">Uncharacterized protein</fullName>
    </submittedName>
</protein>
<feature type="transmembrane region" description="Helical" evidence="1">
    <location>
        <begin position="335"/>
        <end position="352"/>
    </location>
</feature>
<keyword evidence="1" id="KW-0472">Membrane</keyword>
<organism evidence="2 3">
    <name type="scientific">Candidatus Xenohaliotis californiensis</name>
    <dbReference type="NCBI Taxonomy" id="84677"/>
    <lineage>
        <taxon>Bacteria</taxon>
        <taxon>Pseudomonadati</taxon>
        <taxon>Pseudomonadota</taxon>
        <taxon>Alphaproteobacteria</taxon>
        <taxon>Rickettsiales</taxon>
        <taxon>Anaplasmataceae</taxon>
        <taxon>Candidatus Xenohaliotis</taxon>
    </lineage>
</organism>
<keyword evidence="3" id="KW-1185">Reference proteome</keyword>
<evidence type="ECO:0000313" key="3">
    <source>
        <dbReference type="Proteomes" id="UP001314181"/>
    </source>
</evidence>
<evidence type="ECO:0000313" key="2">
    <source>
        <dbReference type="EMBL" id="CAK8162294.1"/>
    </source>
</evidence>
<feature type="transmembrane region" description="Helical" evidence="1">
    <location>
        <begin position="364"/>
        <end position="385"/>
    </location>
</feature>
<gene>
    <name evidence="2" type="ORF">CAXC1_110002</name>
</gene>
<dbReference type="EMBL" id="CAWVOK010000002">
    <property type="protein sequence ID" value="CAK8162294.1"/>
    <property type="molecule type" value="Genomic_DNA"/>
</dbReference>
<proteinExistence type="predicted"/>
<comment type="caution">
    <text evidence="2">The sequence shown here is derived from an EMBL/GenBank/DDBJ whole genome shotgun (WGS) entry which is preliminary data.</text>
</comment>
<name>A0ABP0ERH8_9RICK</name>
<reference evidence="2 3" key="1">
    <citation type="submission" date="2024-01" db="EMBL/GenBank/DDBJ databases">
        <authorList>
            <person name="Kunselman E."/>
        </authorList>
    </citation>
    <scope>NUCLEOTIDE SEQUENCE [LARGE SCALE GENOMIC DNA]</scope>
    <source>
        <strain evidence="2">2 abalone samples</strain>
    </source>
</reference>
<evidence type="ECO:0000256" key="1">
    <source>
        <dbReference type="SAM" id="Phobius"/>
    </source>
</evidence>
<keyword evidence="1" id="KW-0812">Transmembrane</keyword>
<accession>A0ABP0ERH8</accession>
<sequence length="886" mass="100960">MPRLSNYSHSFNLKLSDPSGEDYGIDLPISMLINYLDIDGHLSKSFYFAKILSAQRLRILFNFGDSLKSLTSLFGCRINLGSFDSKEIELPDVFIPILLWSMCFKGDRSNNNDNDAERDTNVKSSMSFVQKLCANFVDESVENASVLLSSQHNDGSLDIEIDAAVIYKMSMLFCELMKRFDELYKSYNSKNYHESKESFDFFMEEAMKMLHDTVVEILRQDMIDTLGGDFTEKFKGFDSSDDFIKFLRNTLFSNESSFSSWHKFGIRDLQQKFHKLYCILNLLNKKEYKNKRNIKKPVADIISHKRYLNYSVNALTITTVLFAITAITAVLTTTFLIGPIAIFCYLILLLFMQMRSTLLQNSRLMLLDNLVSVFIGPILLVSMFVCPAYVFIPFAIACLCFVGYLASFNPLSRLLSSFKRWFYAKSGRSMVSSYYGFDGNMTSYDNTSLQDFWNVAENKAECVLSDQFMPFVSWSKHKAYIADCSLKSTMSLVFKLLDCYSSVSADFAHDIKRLSMTVKSFVDILDLKSVDIDFHRTASYLMSLSQIRSLHSKESMLKKRELLCRLNIFQFASIVQSVCSANGSEELSDYLHYDSFSAPSSEKLVFGMSDSSIDLLIDKLCLTCDYALLGLLTSKSQSFVSAMQAAGREFSSGPLDDLYNRVLHRIFKDSDFDSSDFMEQVCQNIKSSIFFLDNVKISGNIEVSLGFLEKLSRFVCYMKNKTIEEVGYGYEIFISSLNKDEKFAFSSLCSPVNNPNYAMMTKYIRKYNTAMGLCRNSLNSPAALSRDLMTRLSPEEYLGIMFAAVSCTVDALKEHVMFRELSNKYPFIQYMCDIVNIDKLVDMYAVHKDDKLSLDELVELGVANAKCSIKEMVLDPLVEIAAHDRS</sequence>